<feature type="region of interest" description="Disordered" evidence="1">
    <location>
        <begin position="1"/>
        <end position="72"/>
    </location>
</feature>
<protein>
    <submittedName>
        <fullName evidence="2">Uncharacterized protein</fullName>
    </submittedName>
</protein>
<gene>
    <name evidence="2" type="ORF">NCGR_LOCUS51885</name>
</gene>
<feature type="region of interest" description="Disordered" evidence="1">
    <location>
        <begin position="85"/>
        <end position="107"/>
    </location>
</feature>
<sequence>MAPPPAATLSSGRSESRRGRRCSGREREARTAGEPALGAAASGRDPSRPPDLEKETEALAEDGDRGAVPVGVEEGGACRRGMLWAEKPEREVPPPASRELRLPRGRE</sequence>
<name>A0A811RF52_9POAL</name>
<dbReference type="AlphaFoldDB" id="A0A811RF52"/>
<comment type="caution">
    <text evidence="2">The sequence shown here is derived from an EMBL/GenBank/DDBJ whole genome shotgun (WGS) entry which is preliminary data.</text>
</comment>
<evidence type="ECO:0000256" key="1">
    <source>
        <dbReference type="SAM" id="MobiDB-lite"/>
    </source>
</evidence>
<reference evidence="2" key="1">
    <citation type="submission" date="2020-10" db="EMBL/GenBank/DDBJ databases">
        <authorList>
            <person name="Han B."/>
            <person name="Lu T."/>
            <person name="Zhao Q."/>
            <person name="Huang X."/>
            <person name="Zhao Y."/>
        </authorList>
    </citation>
    <scope>NUCLEOTIDE SEQUENCE</scope>
</reference>
<feature type="compositionally biased region" description="Basic and acidic residues" evidence="1">
    <location>
        <begin position="86"/>
        <end position="107"/>
    </location>
</feature>
<dbReference type="EMBL" id="CAJGYO010000014">
    <property type="protein sequence ID" value="CAD6268580.1"/>
    <property type="molecule type" value="Genomic_DNA"/>
</dbReference>
<evidence type="ECO:0000313" key="2">
    <source>
        <dbReference type="EMBL" id="CAD6268580.1"/>
    </source>
</evidence>
<dbReference type="Proteomes" id="UP000604825">
    <property type="component" value="Unassembled WGS sequence"/>
</dbReference>
<keyword evidence="3" id="KW-1185">Reference proteome</keyword>
<organism evidence="2 3">
    <name type="scientific">Miscanthus lutarioriparius</name>
    <dbReference type="NCBI Taxonomy" id="422564"/>
    <lineage>
        <taxon>Eukaryota</taxon>
        <taxon>Viridiplantae</taxon>
        <taxon>Streptophyta</taxon>
        <taxon>Embryophyta</taxon>
        <taxon>Tracheophyta</taxon>
        <taxon>Spermatophyta</taxon>
        <taxon>Magnoliopsida</taxon>
        <taxon>Liliopsida</taxon>
        <taxon>Poales</taxon>
        <taxon>Poaceae</taxon>
        <taxon>PACMAD clade</taxon>
        <taxon>Panicoideae</taxon>
        <taxon>Andropogonodae</taxon>
        <taxon>Andropogoneae</taxon>
        <taxon>Saccharinae</taxon>
        <taxon>Miscanthus</taxon>
    </lineage>
</organism>
<accession>A0A811RF52</accession>
<feature type="compositionally biased region" description="Basic and acidic residues" evidence="1">
    <location>
        <begin position="45"/>
        <end position="65"/>
    </location>
</feature>
<proteinExistence type="predicted"/>
<evidence type="ECO:0000313" key="3">
    <source>
        <dbReference type="Proteomes" id="UP000604825"/>
    </source>
</evidence>